<evidence type="ECO:0000313" key="2">
    <source>
        <dbReference type="EMBL" id="PNX97784.1"/>
    </source>
</evidence>
<dbReference type="STRING" id="57577.A0A2K3N462"/>
<reference evidence="2 3" key="2">
    <citation type="journal article" date="2017" name="Front. Plant Sci.">
        <title>Gene Classification and Mining of Molecular Markers Useful in Red Clover (Trifolium pratense) Breeding.</title>
        <authorList>
            <person name="Istvanek J."/>
            <person name="Dluhosova J."/>
            <person name="Dluhos P."/>
            <person name="Patkova L."/>
            <person name="Nedelnik J."/>
            <person name="Repkova J."/>
        </authorList>
    </citation>
    <scope>NUCLEOTIDE SEQUENCE [LARGE SCALE GENOMIC DNA]</scope>
    <source>
        <strain evidence="3">cv. Tatra</strain>
        <tissue evidence="2">Young leaves</tissue>
    </source>
</reference>
<dbReference type="PANTHER" id="PTHR14304">
    <property type="entry name" value="CELL DIVISION CYCLE AND APOPTOSIS REGULATOR PROTEIN"/>
    <property type="match status" value="1"/>
</dbReference>
<dbReference type="EMBL" id="ASHM01015940">
    <property type="protein sequence ID" value="PNX97784.1"/>
    <property type="molecule type" value="Genomic_DNA"/>
</dbReference>
<protein>
    <submittedName>
        <fullName evidence="2">Cell division cycle and apoptosis regulator protein</fullName>
    </submittedName>
</protein>
<evidence type="ECO:0000313" key="3">
    <source>
        <dbReference type="Proteomes" id="UP000236291"/>
    </source>
</evidence>
<dbReference type="InterPro" id="IPR025224">
    <property type="entry name" value="CCAR1/CCAR2"/>
</dbReference>
<organism evidence="2 3">
    <name type="scientific">Trifolium pratense</name>
    <name type="common">Red clover</name>
    <dbReference type="NCBI Taxonomy" id="57577"/>
    <lineage>
        <taxon>Eukaryota</taxon>
        <taxon>Viridiplantae</taxon>
        <taxon>Streptophyta</taxon>
        <taxon>Embryophyta</taxon>
        <taxon>Tracheophyta</taxon>
        <taxon>Spermatophyta</taxon>
        <taxon>Magnoliopsida</taxon>
        <taxon>eudicotyledons</taxon>
        <taxon>Gunneridae</taxon>
        <taxon>Pentapetalae</taxon>
        <taxon>rosids</taxon>
        <taxon>fabids</taxon>
        <taxon>Fabales</taxon>
        <taxon>Fabaceae</taxon>
        <taxon>Papilionoideae</taxon>
        <taxon>50 kb inversion clade</taxon>
        <taxon>NPAAA clade</taxon>
        <taxon>Hologalegina</taxon>
        <taxon>IRL clade</taxon>
        <taxon>Trifolieae</taxon>
        <taxon>Trifolium</taxon>
    </lineage>
</organism>
<feature type="non-terminal residue" evidence="2">
    <location>
        <position position="478"/>
    </location>
</feature>
<evidence type="ECO:0000256" key="1">
    <source>
        <dbReference type="SAM" id="MobiDB-lite"/>
    </source>
</evidence>
<dbReference type="GO" id="GO:0051301">
    <property type="term" value="P:cell division"/>
    <property type="evidence" value="ECO:0007669"/>
    <property type="project" value="UniProtKB-KW"/>
</dbReference>
<proteinExistence type="predicted"/>
<reference evidence="2 3" key="1">
    <citation type="journal article" date="2014" name="Am. J. Bot.">
        <title>Genome assembly and annotation for red clover (Trifolium pratense; Fabaceae).</title>
        <authorList>
            <person name="Istvanek J."/>
            <person name="Jaros M."/>
            <person name="Krenek A."/>
            <person name="Repkova J."/>
        </authorList>
    </citation>
    <scope>NUCLEOTIDE SEQUENCE [LARGE SCALE GENOMIC DNA]</scope>
    <source>
        <strain evidence="3">cv. Tatra</strain>
        <tissue evidence="2">Young leaves</tissue>
    </source>
</reference>
<dbReference type="GO" id="GO:0005634">
    <property type="term" value="C:nucleus"/>
    <property type="evidence" value="ECO:0007669"/>
    <property type="project" value="TreeGrafter"/>
</dbReference>
<dbReference type="PANTHER" id="PTHR14304:SF11">
    <property type="entry name" value="SAP DOMAIN-CONTAINING PROTEIN"/>
    <property type="match status" value="1"/>
</dbReference>
<feature type="region of interest" description="Disordered" evidence="1">
    <location>
        <begin position="120"/>
        <end position="139"/>
    </location>
</feature>
<keyword evidence="2" id="KW-0131">Cell cycle</keyword>
<accession>A0A2K3N462</accession>
<dbReference type="ExpressionAtlas" id="A0A2K3N462">
    <property type="expression patterns" value="baseline"/>
</dbReference>
<feature type="region of interest" description="Disordered" evidence="1">
    <location>
        <begin position="157"/>
        <end position="189"/>
    </location>
</feature>
<dbReference type="GO" id="GO:0006355">
    <property type="term" value="P:regulation of DNA-templated transcription"/>
    <property type="evidence" value="ECO:0007669"/>
    <property type="project" value="InterPro"/>
</dbReference>
<dbReference type="AlphaFoldDB" id="A0A2K3N462"/>
<dbReference type="Proteomes" id="UP000236291">
    <property type="component" value="Unassembled WGS sequence"/>
</dbReference>
<keyword evidence="2" id="KW-0132">Cell division</keyword>
<gene>
    <name evidence="2" type="ORF">L195_g021018</name>
</gene>
<feature type="region of interest" description="Disordered" evidence="1">
    <location>
        <begin position="30"/>
        <end position="57"/>
    </location>
</feature>
<comment type="caution">
    <text evidence="2">The sequence shown here is derived from an EMBL/GenBank/DDBJ whole genome shotgun (WGS) entry which is preliminary data.</text>
</comment>
<feature type="region of interest" description="Disordered" evidence="1">
    <location>
        <begin position="347"/>
        <end position="455"/>
    </location>
</feature>
<feature type="compositionally biased region" description="Basic and acidic residues" evidence="1">
    <location>
        <begin position="347"/>
        <end position="439"/>
    </location>
</feature>
<sequence length="478" mass="53133">MYSSRGSGAYGQSYTGQSAYGQNLSANYSGASVGGHDATPHSAASRHSGVLGSSQDADVGSYRAHTAVAQYGGQYSSVYGSAAVSTAQQTPSLSTKGAGSSALDARGGYSLGVSDSPKFASSDYLSSSSTHGYGHKSDQLYGDKSLDYSGLDRRQYGERQSGYIGRDLSSDPTGRYATDSVGYSHQHQQSEIYDRIDQATLLRQEQLLKSQSLQAASLDGGTRQTDYLAARAAASRHPTQDLMSYGGRIDSEPHASSMLSATSYSGQHAPSILGAAPRRNVDDLLYSQNASNPGYGVSLPPGRDYASGKGIHGNAMDLDYPANPLSSDRKDDRASYLRDFELREEERRRDRLRDRDRDRERDKERERLRERERDREKEREKERMERREKERERDRKRALEVKLERTPVRSSKDPRSTSKDPRGSSLTKETKSSRRDSPHRGSLHRHRSPVKEKRREYICKVVVNWPKENLKLSMHTPV</sequence>
<name>A0A2K3N462_TRIPR</name>